<evidence type="ECO:0000313" key="1">
    <source>
        <dbReference type="EMBL" id="KAI5679907.1"/>
    </source>
</evidence>
<evidence type="ECO:0000313" key="2">
    <source>
        <dbReference type="Proteomes" id="UP001060085"/>
    </source>
</evidence>
<organism evidence="1 2">
    <name type="scientific">Catharanthus roseus</name>
    <name type="common">Madagascar periwinkle</name>
    <name type="synonym">Vinca rosea</name>
    <dbReference type="NCBI Taxonomy" id="4058"/>
    <lineage>
        <taxon>Eukaryota</taxon>
        <taxon>Viridiplantae</taxon>
        <taxon>Streptophyta</taxon>
        <taxon>Embryophyta</taxon>
        <taxon>Tracheophyta</taxon>
        <taxon>Spermatophyta</taxon>
        <taxon>Magnoliopsida</taxon>
        <taxon>eudicotyledons</taxon>
        <taxon>Gunneridae</taxon>
        <taxon>Pentapetalae</taxon>
        <taxon>asterids</taxon>
        <taxon>lamiids</taxon>
        <taxon>Gentianales</taxon>
        <taxon>Apocynaceae</taxon>
        <taxon>Rauvolfioideae</taxon>
        <taxon>Vinceae</taxon>
        <taxon>Catharanthinae</taxon>
        <taxon>Catharanthus</taxon>
    </lineage>
</organism>
<reference evidence="2" key="1">
    <citation type="journal article" date="2023" name="Nat. Plants">
        <title>Single-cell RNA sequencing provides a high-resolution roadmap for understanding the multicellular compartmentation of specialized metabolism.</title>
        <authorList>
            <person name="Sun S."/>
            <person name="Shen X."/>
            <person name="Li Y."/>
            <person name="Li Y."/>
            <person name="Wang S."/>
            <person name="Li R."/>
            <person name="Zhang H."/>
            <person name="Shen G."/>
            <person name="Guo B."/>
            <person name="Wei J."/>
            <person name="Xu J."/>
            <person name="St-Pierre B."/>
            <person name="Chen S."/>
            <person name="Sun C."/>
        </authorList>
    </citation>
    <scope>NUCLEOTIDE SEQUENCE [LARGE SCALE GENOMIC DNA]</scope>
</reference>
<dbReference type="Proteomes" id="UP001060085">
    <property type="component" value="Linkage Group LG01"/>
</dbReference>
<accession>A0ACC0C4W5</accession>
<dbReference type="EMBL" id="CM044701">
    <property type="protein sequence ID" value="KAI5679907.1"/>
    <property type="molecule type" value="Genomic_DNA"/>
</dbReference>
<keyword evidence="2" id="KW-1185">Reference proteome</keyword>
<sequence>MSSTPIPFSSLHSNNNVKFQRNLSLSVVSLSLSSMASCSHMPWLKLQFLSVLVMFLLLSPSESATCSSQKFTNNNLYTNCNDLPTLQSYLHWTYDQEKATLSVAFIAPPAKSDGWIAWAINPNSDGMLGAQTLIAFKDSTGAMTVKTYNITSYKSIHESKVWFDVMEAKAEFSGGVIRLFATLGLPKSGITTVNHVWQVGSSVTNGVPDRHDFQPPNLNAKGTLDLSNGQSNDAGSSSVDSRTKRKNIHGILNVVSWGILFPVGAITARFLRKFEFGEPAWFYLHIFFQLSAYIIGVAGWGTGLKLGSESVGYQYSNHRNIGIALFCLATIQIFALFLRPKKEHKYRFYWNIYHHGLGYIIIGLGIFNIFQGLNILNPAKKWRSAYVIVIIVLAAIAVVLQLICWLMALRGKSNNKSTKPYDGYNDGGESRQQPLAS</sequence>
<gene>
    <name evidence="1" type="ORF">M9H77_01134</name>
</gene>
<protein>
    <submittedName>
        <fullName evidence="1">Uncharacterized protein</fullName>
    </submittedName>
</protein>
<name>A0ACC0C4W5_CATRO</name>
<comment type="caution">
    <text evidence="1">The sequence shown here is derived from an EMBL/GenBank/DDBJ whole genome shotgun (WGS) entry which is preliminary data.</text>
</comment>
<proteinExistence type="predicted"/>